<keyword evidence="2" id="KW-1185">Reference proteome</keyword>
<dbReference type="EMBL" id="WTYY01000002">
    <property type="protein sequence ID" value="MXO88081.1"/>
    <property type="molecule type" value="Genomic_DNA"/>
</dbReference>
<evidence type="ECO:0000313" key="1">
    <source>
        <dbReference type="EMBL" id="MXO88081.1"/>
    </source>
</evidence>
<organism evidence="1 2">
    <name type="scientific">Alteraurantiacibacter aestuarii</name>
    <dbReference type="NCBI Taxonomy" id="650004"/>
    <lineage>
        <taxon>Bacteria</taxon>
        <taxon>Pseudomonadati</taxon>
        <taxon>Pseudomonadota</taxon>
        <taxon>Alphaproteobacteria</taxon>
        <taxon>Sphingomonadales</taxon>
        <taxon>Erythrobacteraceae</taxon>
        <taxon>Alteraurantiacibacter</taxon>
    </lineage>
</organism>
<accession>A0A844ZHV5</accession>
<comment type="caution">
    <text evidence="1">The sequence shown here is derived from an EMBL/GenBank/DDBJ whole genome shotgun (WGS) entry which is preliminary data.</text>
</comment>
<dbReference type="InterPro" id="IPR022385">
    <property type="entry name" value="Rhs_assc_core"/>
</dbReference>
<gene>
    <name evidence="1" type="ORF">GRI32_04940</name>
</gene>
<evidence type="ECO:0008006" key="3">
    <source>
        <dbReference type="Google" id="ProtNLM"/>
    </source>
</evidence>
<sequence>MAQYSVPAATNSGRFQYTGQAWLPELGLYYYKARMYSPTPGRFMQTDPIGYADGMNIPNIFFQAPRNNDNSVAPSEAP</sequence>
<name>A0A844ZHV5_9SPHN</name>
<dbReference type="Proteomes" id="UP000435243">
    <property type="component" value="Unassembled WGS sequence"/>
</dbReference>
<proteinExistence type="predicted"/>
<dbReference type="AlphaFoldDB" id="A0A844ZHV5"/>
<protein>
    <recommendedName>
        <fullName evidence="3">RHS repeat-associated core domain-containing protein</fullName>
    </recommendedName>
</protein>
<evidence type="ECO:0000313" key="2">
    <source>
        <dbReference type="Proteomes" id="UP000435243"/>
    </source>
</evidence>
<dbReference type="Gene3D" id="2.180.10.10">
    <property type="entry name" value="RHS repeat-associated core"/>
    <property type="match status" value="1"/>
</dbReference>
<reference evidence="1 2" key="1">
    <citation type="submission" date="2019-12" db="EMBL/GenBank/DDBJ databases">
        <title>Genomic-based taxomic classification of the family Erythrobacteraceae.</title>
        <authorList>
            <person name="Xu L."/>
        </authorList>
    </citation>
    <scope>NUCLEOTIDE SEQUENCE [LARGE SCALE GENOMIC DNA]</scope>
    <source>
        <strain evidence="1 2">JCM 16339</strain>
    </source>
</reference>
<dbReference type="OrthoDB" id="6057489at2"/>
<dbReference type="NCBIfam" id="TIGR03696">
    <property type="entry name" value="Rhs_assc_core"/>
    <property type="match status" value="1"/>
</dbReference>